<dbReference type="Proteomes" id="UP000321532">
    <property type="component" value="Unassembled WGS sequence"/>
</dbReference>
<protein>
    <submittedName>
        <fullName evidence="2">Membrane protein</fullName>
    </submittedName>
</protein>
<keyword evidence="1" id="KW-0732">Signal</keyword>
<gene>
    <name evidence="2" type="ORF">AAE02nite_47410</name>
</gene>
<proteinExistence type="predicted"/>
<comment type="caution">
    <text evidence="2">The sequence shown here is derived from an EMBL/GenBank/DDBJ whole genome shotgun (WGS) entry which is preliminary data.</text>
</comment>
<feature type="signal peptide" evidence="1">
    <location>
        <begin position="1"/>
        <end position="30"/>
    </location>
</feature>
<evidence type="ECO:0000256" key="1">
    <source>
        <dbReference type="SAM" id="SignalP"/>
    </source>
</evidence>
<organism evidence="2 3">
    <name type="scientific">Adhaeribacter aerolatus</name>
    <dbReference type="NCBI Taxonomy" id="670289"/>
    <lineage>
        <taxon>Bacteria</taxon>
        <taxon>Pseudomonadati</taxon>
        <taxon>Bacteroidota</taxon>
        <taxon>Cytophagia</taxon>
        <taxon>Cytophagales</taxon>
        <taxon>Hymenobacteraceae</taxon>
        <taxon>Adhaeribacter</taxon>
    </lineage>
</organism>
<dbReference type="InterPro" id="IPR019861">
    <property type="entry name" value="PorP/SprF_Bacteroidetes"/>
</dbReference>
<evidence type="ECO:0000313" key="3">
    <source>
        <dbReference type="Proteomes" id="UP000321532"/>
    </source>
</evidence>
<dbReference type="EMBL" id="BJYS01000050">
    <property type="protein sequence ID" value="GEO07077.1"/>
    <property type="molecule type" value="Genomic_DNA"/>
</dbReference>
<feature type="chain" id="PRO_5021927337" evidence="1">
    <location>
        <begin position="31"/>
        <end position="327"/>
    </location>
</feature>
<accession>A0A512B5M6</accession>
<keyword evidence="3" id="KW-1185">Reference proteome</keyword>
<dbReference type="Pfam" id="PF11751">
    <property type="entry name" value="PorP_SprF"/>
    <property type="match status" value="1"/>
</dbReference>
<reference evidence="2 3" key="1">
    <citation type="submission" date="2019-07" db="EMBL/GenBank/DDBJ databases">
        <title>Whole genome shotgun sequence of Adhaeribacter aerolatus NBRC 106133.</title>
        <authorList>
            <person name="Hosoyama A."/>
            <person name="Uohara A."/>
            <person name="Ohji S."/>
            <person name="Ichikawa N."/>
        </authorList>
    </citation>
    <scope>NUCLEOTIDE SEQUENCE [LARGE SCALE GENOMIC DNA]</scope>
    <source>
        <strain evidence="2 3">NBRC 106133</strain>
    </source>
</reference>
<evidence type="ECO:0000313" key="2">
    <source>
        <dbReference type="EMBL" id="GEO07077.1"/>
    </source>
</evidence>
<sequence>MFGIKKDKKQQDMKKLLLFWLLLLGYGASAQQNPQYSQYIFNGLVINPAYAGSKGILNINGIYRTQWVGLEGAPTTQTLSLDAAVAKEKIGLGLHVMNDQIGAQGQKSFYLSTAFRVRLGESARLALGLAGGASEYYIDGTQLHPTEPGYDSAIPTSYERSMLPDAKAGIFFNTERFYLGLSASNLVGFKNDFVATPTRHYFITTGYVFDLSDMIKFKPSVLLKDDLKSTANLDLNSFFLIGDRIWLGGGYRMGVKYLSKPNPENQDLSMRNAWMGMTEIYFTPKIKIGYSHDITLTSLRSYATHEVSIGFYFFKKEEARTLTVRYF</sequence>
<dbReference type="NCBIfam" id="TIGR03519">
    <property type="entry name" value="T9SS_PorP_fam"/>
    <property type="match status" value="1"/>
</dbReference>
<name>A0A512B5M6_9BACT</name>
<dbReference type="AlphaFoldDB" id="A0A512B5M6"/>